<name>A0A2A6BN30_PRIPA</name>
<dbReference type="AlphaFoldDB" id="A0A2A6BN30"/>
<evidence type="ECO:0000313" key="1">
    <source>
        <dbReference type="EnsemblMetazoa" id="PPA32556.1"/>
    </source>
</evidence>
<accession>A0A2A6BN30</accession>
<reference evidence="2" key="1">
    <citation type="journal article" date="2008" name="Nat. Genet.">
        <title>The Pristionchus pacificus genome provides a unique perspective on nematode lifestyle and parasitism.</title>
        <authorList>
            <person name="Dieterich C."/>
            <person name="Clifton S.W."/>
            <person name="Schuster L.N."/>
            <person name="Chinwalla A."/>
            <person name="Delehaunty K."/>
            <person name="Dinkelacker I."/>
            <person name="Fulton L."/>
            <person name="Fulton R."/>
            <person name="Godfrey J."/>
            <person name="Minx P."/>
            <person name="Mitreva M."/>
            <person name="Roeseler W."/>
            <person name="Tian H."/>
            <person name="Witte H."/>
            <person name="Yang S.P."/>
            <person name="Wilson R.K."/>
            <person name="Sommer R.J."/>
        </authorList>
    </citation>
    <scope>NUCLEOTIDE SEQUENCE [LARGE SCALE GENOMIC DNA]</scope>
    <source>
        <strain evidence="2">PS312</strain>
    </source>
</reference>
<accession>A0A8R1YPP0</accession>
<keyword evidence="2" id="KW-1185">Reference proteome</keyword>
<sequence>MRKPRTYCSSRPPVRIHPSTRIRRRFIRIQQRRCALIQMTGASRRGSRCRRITWHIRQQSERSVATIATLQMPVPAALECDPPPSSRLPSTSSSSNVVRRQYAERDPATFDLNDVAAQLCKRLAELRVFGARLMAQATVAGPNHSTYSNLPDEGYVSVPPFRKQFTEHHTLYIILQHPSAHINTSYSIMYIAHVCRRVLGHAMQNEDHFWDVFRE</sequence>
<reference evidence="1" key="2">
    <citation type="submission" date="2022-06" db="UniProtKB">
        <authorList>
            <consortium name="EnsemblMetazoa"/>
        </authorList>
    </citation>
    <scope>IDENTIFICATION</scope>
    <source>
        <strain evidence="1">PS312</strain>
    </source>
</reference>
<dbReference type="EnsemblMetazoa" id="PPA32556.1">
    <property type="protein sequence ID" value="PPA32556.1"/>
    <property type="gene ID" value="WBGene00205417"/>
</dbReference>
<proteinExistence type="predicted"/>
<organism evidence="1 2">
    <name type="scientific">Pristionchus pacificus</name>
    <name type="common">Parasitic nematode worm</name>
    <dbReference type="NCBI Taxonomy" id="54126"/>
    <lineage>
        <taxon>Eukaryota</taxon>
        <taxon>Metazoa</taxon>
        <taxon>Ecdysozoa</taxon>
        <taxon>Nematoda</taxon>
        <taxon>Chromadorea</taxon>
        <taxon>Rhabditida</taxon>
        <taxon>Rhabditina</taxon>
        <taxon>Diplogasteromorpha</taxon>
        <taxon>Diplogasteroidea</taxon>
        <taxon>Neodiplogasteridae</taxon>
        <taxon>Pristionchus</taxon>
    </lineage>
</organism>
<protein>
    <submittedName>
        <fullName evidence="1">Uncharacterized protein</fullName>
    </submittedName>
</protein>
<dbReference type="OrthoDB" id="5871770at2759"/>
<evidence type="ECO:0000313" key="2">
    <source>
        <dbReference type="Proteomes" id="UP000005239"/>
    </source>
</evidence>
<gene>
    <name evidence="1" type="primary">WBGene00205417</name>
</gene>
<dbReference type="Proteomes" id="UP000005239">
    <property type="component" value="Unassembled WGS sequence"/>
</dbReference>